<evidence type="ECO:0000313" key="2">
    <source>
        <dbReference type="EMBL" id="GBG27424.1"/>
    </source>
</evidence>
<dbReference type="InterPro" id="IPR011050">
    <property type="entry name" value="Pectin_lyase_fold/virulence"/>
</dbReference>
<evidence type="ECO:0000313" key="3">
    <source>
        <dbReference type="Proteomes" id="UP000241890"/>
    </source>
</evidence>
<reference evidence="2 3" key="1">
    <citation type="submission" date="2017-12" db="EMBL/GenBank/DDBJ databases">
        <title>Sequencing, de novo assembly and annotation of complete genome of a new Thraustochytrid species, strain FCC1311.</title>
        <authorList>
            <person name="Sedici K."/>
            <person name="Godart F."/>
            <person name="Aiese Cigliano R."/>
            <person name="Sanseverino W."/>
            <person name="Barakat M."/>
            <person name="Ortet P."/>
            <person name="Marechal E."/>
            <person name="Cagnac O."/>
            <person name="Amato A."/>
        </authorList>
    </citation>
    <scope>NUCLEOTIDE SEQUENCE [LARGE SCALE GENOMIC DNA]</scope>
</reference>
<dbReference type="EMBL" id="BEYU01000030">
    <property type="protein sequence ID" value="GBG27424.1"/>
    <property type="molecule type" value="Genomic_DNA"/>
</dbReference>
<dbReference type="InParanoid" id="A0A2R5GHS1"/>
<keyword evidence="3" id="KW-1185">Reference proteome</keyword>
<comment type="caution">
    <text evidence="2">The sequence shown here is derived from an EMBL/GenBank/DDBJ whole genome shotgun (WGS) entry which is preliminary data.</text>
</comment>
<protein>
    <submittedName>
        <fullName evidence="2">Uncharacterized protein</fullName>
    </submittedName>
</protein>
<dbReference type="SUPFAM" id="SSF51126">
    <property type="entry name" value="Pectin lyase-like"/>
    <property type="match status" value="1"/>
</dbReference>
<name>A0A2R5GHS1_9STRA</name>
<evidence type="ECO:0000256" key="1">
    <source>
        <dbReference type="SAM" id="SignalP"/>
    </source>
</evidence>
<feature type="chain" id="PRO_5015308044" evidence="1">
    <location>
        <begin position="21"/>
        <end position="1078"/>
    </location>
</feature>
<gene>
    <name evidence="2" type="ORF">FCC1311_036452</name>
</gene>
<organism evidence="2 3">
    <name type="scientific">Hondaea fermentalgiana</name>
    <dbReference type="NCBI Taxonomy" id="2315210"/>
    <lineage>
        <taxon>Eukaryota</taxon>
        <taxon>Sar</taxon>
        <taxon>Stramenopiles</taxon>
        <taxon>Bigyra</taxon>
        <taxon>Labyrinthulomycetes</taxon>
        <taxon>Thraustochytrida</taxon>
        <taxon>Thraustochytriidae</taxon>
        <taxon>Hondaea</taxon>
    </lineage>
</organism>
<feature type="signal peptide" evidence="1">
    <location>
        <begin position="1"/>
        <end position="20"/>
    </location>
</feature>
<sequence>MVSSVRAWAAAALIAALVYGDASHAVVGGSSKKGTVILRQTDFDAGTVFLDKKGATYRLGEDISFRPLGDLQEDDPESWMYPDRSSAPYNSTPFRLGFFTAIAITADDITFDLNGFTLEQSQEHATMQRFFSLIELASMPFPADKGPATFGGADEFKAAKNVRITNGVLGRSSHHGIHGNSNTKVFLDNLEIRDFEVAGVALNNVDRLRMKNVDVRDARADVSASPALSHSIFLLQAVSKFLSAPSDSAVAEKATALRTAVYDFLKNGDDSYGIFTSRTDGLPDGSLLAGIMIASKFNVGDFETEIPDDGDEDGSFRVVLRNVHVSNLTARPQESAILKYKTAEGVDSTGYGAGKVVDIVSAAFDVDHVVAYATDYSYQANPLADLQLAVAAYALECQATNATCNQGSEGRLLARNKIPQEVIDWSTAANPASAWDTILASYTILPNQDAMGHFSKGIVGLKLDGISKARIKSVEVSEVTNAARSVDRSPLALAADPDYLYQGFAARGVSVAASVNIVGESVQVSDIVSVSGSQVCVDAINRVLGLDMRAEGRRVVKLWQSDFDKGTLVLKRSNTRYVLGEDIVFRPQGDLTPESPETWMFPSRNQQAYTGSAFRLGFFAAITLSGYNVVLDLNGYTLSQSVEHANVQRFFALIELASSPFPPNQGPASFGGVDEFKAARRVRIENGVLGLSSHHGIHGNHNVRVTLQNLEIRDFEVAGVALNRVHNLRMRDVYVHSSRTDVPSAGALSQSVFLLQASRFFLTPTTAISEKAAALRTAVYNFLNDGSDPSGLFSSQSGGLPDGSLLAGVMVSARLNIGLFETETPYWRDQDVSRDVQLKNVVIENLVGRPRETGALKTTSPRTVVDPRTEAYQNGHASDIIAAVFDVDRVVDIDNNFAYVPTPLADLQLAVAEHAITCLSQNLTCGTGAEGSLLKRNGISQAIVDWSKSDDPAAAWAYIQEEMHVVGNHDVQFHHNKGIKGLKLEGTFLAQIENVKVSGIVNLADSTDRSPLALDHDPDYVYEGFTSRGVVIAAALNVAGDKVEVTNVTSVSGPHICLDAVNHVPKLNLNRLDMECMY</sequence>
<accession>A0A2R5GHS1</accession>
<dbReference type="Proteomes" id="UP000241890">
    <property type="component" value="Unassembled WGS sequence"/>
</dbReference>
<keyword evidence="1" id="KW-0732">Signal</keyword>
<proteinExistence type="predicted"/>
<dbReference type="AlphaFoldDB" id="A0A2R5GHS1"/>
<dbReference type="OrthoDB" id="46292at2759"/>